<dbReference type="Pfam" id="PF07235">
    <property type="entry name" value="DUF1427"/>
    <property type="match status" value="1"/>
</dbReference>
<accession>A0ABW0E098</accession>
<dbReference type="RefSeq" id="WP_344559929.1">
    <property type="nucleotide sequence ID" value="NZ_BAAATG010000016.1"/>
</dbReference>
<evidence type="ECO:0000256" key="2">
    <source>
        <dbReference type="SAM" id="Phobius"/>
    </source>
</evidence>
<feature type="transmembrane region" description="Helical" evidence="2">
    <location>
        <begin position="37"/>
        <end position="57"/>
    </location>
</feature>
<sequence>MSAAGATRGFLRKAGLSFAAGLLMGALYWALDLTSPAPPLLGLTGLAGIVLGERAATAVRHRPTRRRPAPPPSAAEDPSAAEEGTPRVP</sequence>
<feature type="region of interest" description="Disordered" evidence="1">
    <location>
        <begin position="57"/>
        <end position="89"/>
    </location>
</feature>
<evidence type="ECO:0000313" key="4">
    <source>
        <dbReference type="Proteomes" id="UP001596035"/>
    </source>
</evidence>
<gene>
    <name evidence="3" type="ORF">ACFPWV_24235</name>
</gene>
<dbReference type="InterPro" id="IPR009872">
    <property type="entry name" value="DUF1427"/>
</dbReference>
<keyword evidence="2" id="KW-0472">Membrane</keyword>
<proteinExistence type="predicted"/>
<evidence type="ECO:0000256" key="1">
    <source>
        <dbReference type="SAM" id="MobiDB-lite"/>
    </source>
</evidence>
<dbReference type="InterPro" id="IPR020017">
    <property type="entry name" value="XapX_domain"/>
</dbReference>
<dbReference type="EMBL" id="JBHSKN010000021">
    <property type="protein sequence ID" value="MFC5242983.1"/>
    <property type="molecule type" value="Genomic_DNA"/>
</dbReference>
<reference evidence="4" key="1">
    <citation type="journal article" date="2019" name="Int. J. Syst. Evol. Microbiol.">
        <title>The Global Catalogue of Microorganisms (GCM) 10K type strain sequencing project: providing services to taxonomists for standard genome sequencing and annotation.</title>
        <authorList>
            <consortium name="The Broad Institute Genomics Platform"/>
            <consortium name="The Broad Institute Genome Sequencing Center for Infectious Disease"/>
            <person name="Wu L."/>
            <person name="Ma J."/>
        </authorList>
    </citation>
    <scope>NUCLEOTIDE SEQUENCE [LARGE SCALE GENOMIC DNA]</scope>
    <source>
        <strain evidence="4">CGMCC 4.7131</strain>
    </source>
</reference>
<keyword evidence="2" id="KW-1133">Transmembrane helix</keyword>
<name>A0ABW0E098_9ACTN</name>
<dbReference type="Proteomes" id="UP001596035">
    <property type="component" value="Unassembled WGS sequence"/>
</dbReference>
<feature type="transmembrane region" description="Helical" evidence="2">
    <location>
        <begin position="14"/>
        <end position="31"/>
    </location>
</feature>
<protein>
    <submittedName>
        <fullName evidence="3">DUF1427 family protein</fullName>
    </submittedName>
</protein>
<feature type="compositionally biased region" description="Basic residues" evidence="1">
    <location>
        <begin position="59"/>
        <end position="68"/>
    </location>
</feature>
<evidence type="ECO:0000313" key="3">
    <source>
        <dbReference type="EMBL" id="MFC5242983.1"/>
    </source>
</evidence>
<dbReference type="NCBIfam" id="TIGR03510">
    <property type="entry name" value="XapX"/>
    <property type="match status" value="1"/>
</dbReference>
<keyword evidence="4" id="KW-1185">Reference proteome</keyword>
<comment type="caution">
    <text evidence="3">The sequence shown here is derived from an EMBL/GenBank/DDBJ whole genome shotgun (WGS) entry which is preliminary data.</text>
</comment>
<organism evidence="3 4">
    <name type="scientific">Streptomyces atrovirens</name>
    <dbReference type="NCBI Taxonomy" id="285556"/>
    <lineage>
        <taxon>Bacteria</taxon>
        <taxon>Bacillati</taxon>
        <taxon>Actinomycetota</taxon>
        <taxon>Actinomycetes</taxon>
        <taxon>Kitasatosporales</taxon>
        <taxon>Streptomycetaceae</taxon>
        <taxon>Streptomyces</taxon>
    </lineage>
</organism>
<keyword evidence="2" id="KW-0812">Transmembrane</keyword>